<gene>
    <name evidence="1" type="ORF">SAMN04488541_101855</name>
</gene>
<evidence type="ECO:0000313" key="2">
    <source>
        <dbReference type="Proteomes" id="UP000199513"/>
    </source>
</evidence>
<sequence length="207" mass="24366">MQIINFIWQEISNKYALSQSESKQILSQIQTAYSQKQRHYHNLHHIADLLSQAKTHQEHLQDAESVYLAIFFHDIVYHASKSNNEEKSALLAEKILKEMKVEQSKIEKVSSYILATKKHLPAPEAGDLQFFLDADLSILASESARYEQYTAQIRQEYSIYPDFLYKAGRKKALQSFLEREKIFYFYGQDYEQKARKNIENEIYTLSR</sequence>
<dbReference type="PANTHER" id="PTHR21174">
    <property type="match status" value="1"/>
</dbReference>
<dbReference type="RefSeq" id="WP_091545209.1">
    <property type="nucleotide sequence ID" value="NZ_FONY01000018.1"/>
</dbReference>
<reference evidence="1 2" key="1">
    <citation type="submission" date="2016-10" db="EMBL/GenBank/DDBJ databases">
        <authorList>
            <person name="de Groot N.N."/>
        </authorList>
    </citation>
    <scope>NUCLEOTIDE SEQUENCE [LARGE SCALE GENOMIC DNA]</scope>
    <source>
        <strain>GEY</strain>
        <strain evidence="2">DSM 9560</strain>
    </source>
</reference>
<keyword evidence="1" id="KW-0378">Hydrolase</keyword>
<dbReference type="PIRSF" id="PIRSF035170">
    <property type="entry name" value="HD_phosphohydro"/>
    <property type="match status" value="1"/>
</dbReference>
<dbReference type="GO" id="GO:0016787">
    <property type="term" value="F:hydrolase activity"/>
    <property type="evidence" value="ECO:0007669"/>
    <property type="project" value="UniProtKB-KW"/>
</dbReference>
<dbReference type="Gene3D" id="1.10.3210.10">
    <property type="entry name" value="Hypothetical protein af1432"/>
    <property type="match status" value="1"/>
</dbReference>
<organism evidence="1 2">
    <name type="scientific">Thermoflexibacter ruber</name>
    <dbReference type="NCBI Taxonomy" id="1003"/>
    <lineage>
        <taxon>Bacteria</taxon>
        <taxon>Pseudomonadati</taxon>
        <taxon>Bacteroidota</taxon>
        <taxon>Cytophagia</taxon>
        <taxon>Cytophagales</taxon>
        <taxon>Thermoflexibacteraceae</taxon>
        <taxon>Thermoflexibacter</taxon>
    </lineage>
</organism>
<dbReference type="OrthoDB" id="9808993at2"/>
<dbReference type="PANTHER" id="PTHR21174:SF0">
    <property type="entry name" value="HD PHOSPHOHYDROLASE FAMILY PROTEIN-RELATED"/>
    <property type="match status" value="1"/>
</dbReference>
<name>A0A1I2GFR5_9BACT</name>
<dbReference type="STRING" id="1003.SAMN04488541_101855"/>
<protein>
    <submittedName>
        <fullName evidence="1">Predicted metal-dependent phosphohydrolase, HD superfamily</fullName>
    </submittedName>
</protein>
<dbReference type="EMBL" id="FONY01000018">
    <property type="protein sequence ID" value="SFF16435.1"/>
    <property type="molecule type" value="Genomic_DNA"/>
</dbReference>
<dbReference type="Proteomes" id="UP000199513">
    <property type="component" value="Unassembled WGS sequence"/>
</dbReference>
<dbReference type="SUPFAM" id="SSF109604">
    <property type="entry name" value="HD-domain/PDEase-like"/>
    <property type="match status" value="1"/>
</dbReference>
<proteinExistence type="predicted"/>
<evidence type="ECO:0000313" key="1">
    <source>
        <dbReference type="EMBL" id="SFF16435.1"/>
    </source>
</evidence>
<dbReference type="InterPro" id="IPR009218">
    <property type="entry name" value="HD_phosphohydro"/>
</dbReference>
<keyword evidence="2" id="KW-1185">Reference proteome</keyword>
<dbReference type="AlphaFoldDB" id="A0A1I2GFR5"/>
<accession>A0A1I2GFR5</accession>